<feature type="domain" description="Response regulatory" evidence="3">
    <location>
        <begin position="7"/>
        <end position="127"/>
    </location>
</feature>
<dbReference type="InterPro" id="IPR011006">
    <property type="entry name" value="CheY-like_superfamily"/>
</dbReference>
<dbReference type="Gene3D" id="3.40.50.2300">
    <property type="match status" value="1"/>
</dbReference>
<dbReference type="PANTHER" id="PTHR44591">
    <property type="entry name" value="STRESS RESPONSE REGULATOR PROTEIN 1"/>
    <property type="match status" value="1"/>
</dbReference>
<feature type="modified residue" description="4-aspartylphosphate" evidence="2">
    <location>
        <position position="57"/>
    </location>
</feature>
<keyword evidence="5" id="KW-1185">Reference proteome</keyword>
<dbReference type="SMART" id="SM00448">
    <property type="entry name" value="REC"/>
    <property type="match status" value="1"/>
</dbReference>
<evidence type="ECO:0000313" key="5">
    <source>
        <dbReference type="Proteomes" id="UP000621516"/>
    </source>
</evidence>
<dbReference type="PANTHER" id="PTHR44591:SF3">
    <property type="entry name" value="RESPONSE REGULATORY DOMAIN-CONTAINING PROTEIN"/>
    <property type="match status" value="1"/>
</dbReference>
<dbReference type="CDD" id="cd00156">
    <property type="entry name" value="REC"/>
    <property type="match status" value="1"/>
</dbReference>
<dbReference type="Pfam" id="PF00072">
    <property type="entry name" value="Response_reg"/>
    <property type="match status" value="1"/>
</dbReference>
<evidence type="ECO:0000259" key="3">
    <source>
        <dbReference type="PROSITE" id="PS50110"/>
    </source>
</evidence>
<dbReference type="InterPro" id="IPR001789">
    <property type="entry name" value="Sig_transdc_resp-reg_receiver"/>
</dbReference>
<gene>
    <name evidence="4" type="ORF">ICJ85_04530</name>
</gene>
<proteinExistence type="predicted"/>
<reference evidence="4 5" key="1">
    <citation type="journal article" date="2018" name="J. Microbiol.">
        <title>Aestuariibaculum marinum sp. nov., a marine bacterium isolated from seawater in South Korea.</title>
        <authorList>
            <person name="Choi J."/>
            <person name="Lee D."/>
            <person name="Jang J.H."/>
            <person name="Cha S."/>
            <person name="Seo T."/>
        </authorList>
    </citation>
    <scope>NUCLEOTIDE SEQUENCE [LARGE SCALE GENOMIC DNA]</scope>
    <source>
        <strain evidence="4 5">IP7</strain>
    </source>
</reference>
<dbReference type="Proteomes" id="UP000621516">
    <property type="component" value="Unassembled WGS sequence"/>
</dbReference>
<name>A0A8J6PQY7_9FLAO</name>
<evidence type="ECO:0000313" key="4">
    <source>
        <dbReference type="EMBL" id="MBD0823279.1"/>
    </source>
</evidence>
<accession>A0A8J6PQY7</accession>
<dbReference type="PROSITE" id="PS50110">
    <property type="entry name" value="RESPONSE_REGULATORY"/>
    <property type="match status" value="1"/>
</dbReference>
<protein>
    <submittedName>
        <fullName evidence="4">Response regulator</fullName>
    </submittedName>
</protein>
<evidence type="ECO:0000256" key="1">
    <source>
        <dbReference type="ARBA" id="ARBA00022553"/>
    </source>
</evidence>
<keyword evidence="1 2" id="KW-0597">Phosphoprotein</keyword>
<organism evidence="4 5">
    <name type="scientific">Aestuariibaculum marinum</name>
    <dbReference type="NCBI Taxonomy" id="2683592"/>
    <lineage>
        <taxon>Bacteria</taxon>
        <taxon>Pseudomonadati</taxon>
        <taxon>Bacteroidota</taxon>
        <taxon>Flavobacteriia</taxon>
        <taxon>Flavobacteriales</taxon>
        <taxon>Flavobacteriaceae</taxon>
    </lineage>
</organism>
<evidence type="ECO:0000256" key="2">
    <source>
        <dbReference type="PROSITE-ProRule" id="PRU00169"/>
    </source>
</evidence>
<dbReference type="SUPFAM" id="SSF52172">
    <property type="entry name" value="CheY-like"/>
    <property type="match status" value="1"/>
</dbReference>
<dbReference type="AlphaFoldDB" id="A0A8J6PQY7"/>
<dbReference type="InterPro" id="IPR050595">
    <property type="entry name" value="Bact_response_regulator"/>
</dbReference>
<dbReference type="RefSeq" id="WP_188222595.1">
    <property type="nucleotide sequence ID" value="NZ_JACVXD010000002.1"/>
</dbReference>
<sequence length="128" mass="14348">MNQYKNKIFIVDDEPLFSTMLSDYLMQHNPSLKVKSFMSGEACLEALYENPALIILDHYLSSNTSVHLNGLDMLSEIKKTKSNPVVLMLSGQESYYTAAKAIGLGALHYVIKDEEAFEKVNSIIKANI</sequence>
<dbReference type="EMBL" id="JACVXD010000002">
    <property type="protein sequence ID" value="MBD0823279.1"/>
    <property type="molecule type" value="Genomic_DNA"/>
</dbReference>
<dbReference type="GO" id="GO:0000160">
    <property type="term" value="P:phosphorelay signal transduction system"/>
    <property type="evidence" value="ECO:0007669"/>
    <property type="project" value="InterPro"/>
</dbReference>
<comment type="caution">
    <text evidence="4">The sequence shown here is derived from an EMBL/GenBank/DDBJ whole genome shotgun (WGS) entry which is preliminary data.</text>
</comment>